<proteinExistence type="predicted"/>
<accession>A0A897MT20</accession>
<dbReference type="InterPro" id="IPR021377">
    <property type="entry name" value="DUF3006"/>
</dbReference>
<dbReference type="Proteomes" id="UP000663586">
    <property type="component" value="Chromosome"/>
</dbReference>
<evidence type="ECO:0000313" key="3">
    <source>
        <dbReference type="Proteomes" id="UP000663586"/>
    </source>
</evidence>
<gene>
    <name evidence="2" type="ORF">AArcS_0866</name>
</gene>
<evidence type="ECO:0008006" key="4">
    <source>
        <dbReference type="Google" id="ProtNLM"/>
    </source>
</evidence>
<evidence type="ECO:0000313" key="2">
    <source>
        <dbReference type="EMBL" id="QSG02089.1"/>
    </source>
</evidence>
<dbReference type="EMBL" id="CP064786">
    <property type="protein sequence ID" value="QSG02089.1"/>
    <property type="molecule type" value="Genomic_DNA"/>
</dbReference>
<sequence length="92" mass="10252">MSETYDAVLDRIVDGEHATLLLEADGAVVDEYVIDVLEVPEDGRHEGAVFRATVEDATLTDLSYQPDETTDRKKSAQDRLDRLSRPLSDDES</sequence>
<name>A0A897MT20_9EURY</name>
<reference evidence="2" key="1">
    <citation type="submission" date="2020-11" db="EMBL/GenBank/DDBJ databases">
        <title>Carbohydrate-dependent, anaerobic sulfur respiration: A novel catabolism in halophilic archaea.</title>
        <authorList>
            <person name="Sorokin D.Y."/>
            <person name="Messina E."/>
            <person name="Smedile F."/>
            <person name="La Cono V."/>
            <person name="Hallsworth J.E."/>
            <person name="Yakimov M.M."/>
        </authorList>
    </citation>
    <scope>NUCLEOTIDE SEQUENCE</scope>
    <source>
        <strain evidence="2">AArc-S</strain>
    </source>
</reference>
<evidence type="ECO:0000256" key="1">
    <source>
        <dbReference type="SAM" id="MobiDB-lite"/>
    </source>
</evidence>
<dbReference type="GeneID" id="70684251"/>
<organism evidence="2 3">
    <name type="scientific">Natranaeroarchaeum sulfidigenes</name>
    <dbReference type="NCBI Taxonomy" id="2784880"/>
    <lineage>
        <taxon>Archaea</taxon>
        <taxon>Methanobacteriati</taxon>
        <taxon>Methanobacteriota</taxon>
        <taxon>Stenosarchaea group</taxon>
        <taxon>Halobacteria</taxon>
        <taxon>Halobacteriales</taxon>
        <taxon>Natronoarchaeaceae</taxon>
        <taxon>Natranaeroarchaeum</taxon>
    </lineage>
</organism>
<protein>
    <recommendedName>
        <fullName evidence="4">DUF3006 domain-containing protein</fullName>
    </recommendedName>
</protein>
<keyword evidence="3" id="KW-1185">Reference proteome</keyword>
<dbReference type="RefSeq" id="WP_238479190.1">
    <property type="nucleotide sequence ID" value="NZ_CP064786.1"/>
</dbReference>
<dbReference type="AlphaFoldDB" id="A0A897MT20"/>
<feature type="region of interest" description="Disordered" evidence="1">
    <location>
        <begin position="61"/>
        <end position="92"/>
    </location>
</feature>
<feature type="compositionally biased region" description="Basic and acidic residues" evidence="1">
    <location>
        <begin position="69"/>
        <end position="92"/>
    </location>
</feature>
<dbReference type="KEGG" id="hara:AArcS_0866"/>
<dbReference type="Pfam" id="PF11213">
    <property type="entry name" value="DUF3006"/>
    <property type="match status" value="1"/>
</dbReference>